<comment type="caution">
    <text evidence="2">The sequence shown here is derived from an EMBL/GenBank/DDBJ whole genome shotgun (WGS) entry which is preliminary data.</text>
</comment>
<organism evidence="2 3">
    <name type="scientific">Mytilus galloprovincialis</name>
    <name type="common">Mediterranean mussel</name>
    <dbReference type="NCBI Taxonomy" id="29158"/>
    <lineage>
        <taxon>Eukaryota</taxon>
        <taxon>Metazoa</taxon>
        <taxon>Spiralia</taxon>
        <taxon>Lophotrochozoa</taxon>
        <taxon>Mollusca</taxon>
        <taxon>Bivalvia</taxon>
        <taxon>Autobranchia</taxon>
        <taxon>Pteriomorphia</taxon>
        <taxon>Mytilida</taxon>
        <taxon>Mytiloidea</taxon>
        <taxon>Mytilidae</taxon>
        <taxon>Mytilinae</taxon>
        <taxon>Mytilus</taxon>
    </lineage>
</organism>
<reference evidence="2" key="1">
    <citation type="submission" date="2018-11" db="EMBL/GenBank/DDBJ databases">
        <authorList>
            <person name="Alioto T."/>
            <person name="Alioto T."/>
        </authorList>
    </citation>
    <scope>NUCLEOTIDE SEQUENCE</scope>
</reference>
<protein>
    <recommendedName>
        <fullName evidence="4">Prokineticin domain-containing protein</fullName>
    </recommendedName>
</protein>
<feature type="signal peptide" evidence="1">
    <location>
        <begin position="1"/>
        <end position="21"/>
    </location>
</feature>
<dbReference type="EMBL" id="UYJE01007379">
    <property type="protein sequence ID" value="VDI54270.1"/>
    <property type="molecule type" value="Genomic_DNA"/>
</dbReference>
<evidence type="ECO:0000313" key="3">
    <source>
        <dbReference type="Proteomes" id="UP000596742"/>
    </source>
</evidence>
<keyword evidence="3" id="KW-1185">Reference proteome</keyword>
<evidence type="ECO:0000256" key="1">
    <source>
        <dbReference type="SAM" id="SignalP"/>
    </source>
</evidence>
<sequence>MTKLIVLITILTISYLSIVSTEVSQYIQKYCEKNQDCVDPSLCCSITPAFGKRFLDYPGNLDKDFMVHYCLPYKTENATWCTFKLQYSPEIPNYHGLCPCGPGLKCTPTTDLDPKYYPRDKFGKCTKINS</sequence>
<keyword evidence="1" id="KW-0732">Signal</keyword>
<proteinExistence type="predicted"/>
<evidence type="ECO:0008006" key="4">
    <source>
        <dbReference type="Google" id="ProtNLM"/>
    </source>
</evidence>
<dbReference type="AlphaFoldDB" id="A0A8B6FX51"/>
<accession>A0A8B6FX51</accession>
<dbReference type="Proteomes" id="UP000596742">
    <property type="component" value="Unassembled WGS sequence"/>
</dbReference>
<evidence type="ECO:0000313" key="2">
    <source>
        <dbReference type="EMBL" id="VDI54270.1"/>
    </source>
</evidence>
<dbReference type="OrthoDB" id="6074337at2759"/>
<name>A0A8B6FX51_MYTGA</name>
<feature type="chain" id="PRO_5032401002" description="Prokineticin domain-containing protein" evidence="1">
    <location>
        <begin position="22"/>
        <end position="130"/>
    </location>
</feature>
<dbReference type="Gene3D" id="2.10.80.10">
    <property type="entry name" value="Lipase, subunit A"/>
    <property type="match status" value="1"/>
</dbReference>
<gene>
    <name evidence="2" type="ORF">MGAL_10B001645</name>
</gene>